<evidence type="ECO:0000256" key="3">
    <source>
        <dbReference type="ARBA" id="ARBA00022475"/>
    </source>
</evidence>
<comment type="subcellular location">
    <subcellularLocation>
        <location evidence="1 9">Cell inner membrane</location>
        <topology evidence="1 9">Multi-pass membrane protein</topology>
    </subcellularLocation>
</comment>
<evidence type="ECO:0000256" key="5">
    <source>
        <dbReference type="ARBA" id="ARBA00022692"/>
    </source>
</evidence>
<sequence>MIKTLLDRMTSSFTWLAGAALILMLLQMSVDVLCKYLFNMPLIWTMDVVVSYMMVAIVFLPLAEVEKQNGHICVELFTQTLGPMWRRGVEIFATVVATVYFMALTWRSWGDAVNKFHVGEYVMGEAQVTIWPGRFFVPLGCGMLVLLLLYKIYRLLTDKDALETEQGALHGGHFDE</sequence>
<proteinExistence type="inferred from homology"/>
<dbReference type="InterPro" id="IPR055348">
    <property type="entry name" value="DctQ"/>
</dbReference>
<evidence type="ECO:0000256" key="9">
    <source>
        <dbReference type="RuleBase" id="RU369079"/>
    </source>
</evidence>
<name>A0ABQ5U5Y2_9PROT</name>
<evidence type="ECO:0000256" key="2">
    <source>
        <dbReference type="ARBA" id="ARBA00022448"/>
    </source>
</evidence>
<dbReference type="InterPro" id="IPR007387">
    <property type="entry name" value="TRAP_DctQ"/>
</dbReference>
<comment type="similarity">
    <text evidence="8 9">Belongs to the TRAP transporter small permease family.</text>
</comment>
<reference evidence="11" key="2">
    <citation type="submission" date="2023-01" db="EMBL/GenBank/DDBJ databases">
        <title>Draft genome sequence of Sneathiella chinensis strain NBRC 103408.</title>
        <authorList>
            <person name="Sun Q."/>
            <person name="Mori K."/>
        </authorList>
    </citation>
    <scope>NUCLEOTIDE SEQUENCE</scope>
    <source>
        <strain evidence="11">NBRC 103408</strain>
    </source>
</reference>
<organism evidence="11 12">
    <name type="scientific">Sneathiella chinensis</name>
    <dbReference type="NCBI Taxonomy" id="349750"/>
    <lineage>
        <taxon>Bacteria</taxon>
        <taxon>Pseudomonadati</taxon>
        <taxon>Pseudomonadota</taxon>
        <taxon>Alphaproteobacteria</taxon>
        <taxon>Sneathiellales</taxon>
        <taxon>Sneathiellaceae</taxon>
        <taxon>Sneathiella</taxon>
    </lineage>
</organism>
<protein>
    <recommendedName>
        <fullName evidence="9">TRAP transporter small permease protein</fullName>
    </recommendedName>
</protein>
<evidence type="ECO:0000256" key="6">
    <source>
        <dbReference type="ARBA" id="ARBA00022989"/>
    </source>
</evidence>
<gene>
    <name evidence="11" type="ORF">GCM10007924_20070</name>
</gene>
<keyword evidence="12" id="KW-1185">Reference proteome</keyword>
<evidence type="ECO:0000256" key="7">
    <source>
        <dbReference type="ARBA" id="ARBA00023136"/>
    </source>
</evidence>
<reference evidence="11" key="1">
    <citation type="journal article" date="2014" name="Int. J. Syst. Evol. Microbiol.">
        <title>Complete genome of a new Firmicutes species belonging to the dominant human colonic microbiota ('Ruminococcus bicirculans') reveals two chromosomes and a selective capacity to utilize plant glucans.</title>
        <authorList>
            <consortium name="NISC Comparative Sequencing Program"/>
            <person name="Wegmann U."/>
            <person name="Louis P."/>
            <person name="Goesmann A."/>
            <person name="Henrissat B."/>
            <person name="Duncan S.H."/>
            <person name="Flint H.J."/>
        </authorList>
    </citation>
    <scope>NUCLEOTIDE SEQUENCE</scope>
    <source>
        <strain evidence="11">NBRC 103408</strain>
    </source>
</reference>
<keyword evidence="2 9" id="KW-0813">Transport</keyword>
<feature type="transmembrane region" description="Helical" evidence="9">
    <location>
        <begin position="12"/>
        <end position="30"/>
    </location>
</feature>
<feature type="domain" description="Tripartite ATP-independent periplasmic transporters DctQ component" evidence="10">
    <location>
        <begin position="24"/>
        <end position="157"/>
    </location>
</feature>
<accession>A0ABQ5U5Y2</accession>
<evidence type="ECO:0000256" key="8">
    <source>
        <dbReference type="ARBA" id="ARBA00038436"/>
    </source>
</evidence>
<evidence type="ECO:0000256" key="4">
    <source>
        <dbReference type="ARBA" id="ARBA00022519"/>
    </source>
</evidence>
<keyword evidence="3" id="KW-1003">Cell membrane</keyword>
<dbReference type="PANTHER" id="PTHR35011:SF10">
    <property type="entry name" value="TRAP TRANSPORTER SMALL PERMEASE PROTEIN"/>
    <property type="match status" value="1"/>
</dbReference>
<evidence type="ECO:0000259" key="10">
    <source>
        <dbReference type="Pfam" id="PF04290"/>
    </source>
</evidence>
<keyword evidence="5 9" id="KW-0812">Transmembrane</keyword>
<dbReference type="RefSeq" id="WP_169562126.1">
    <property type="nucleotide sequence ID" value="NZ_BSNF01000007.1"/>
</dbReference>
<feature type="transmembrane region" description="Helical" evidence="9">
    <location>
        <begin position="129"/>
        <end position="150"/>
    </location>
</feature>
<comment type="caution">
    <text evidence="11">The sequence shown here is derived from an EMBL/GenBank/DDBJ whole genome shotgun (WGS) entry which is preliminary data.</text>
</comment>
<dbReference type="Pfam" id="PF04290">
    <property type="entry name" value="DctQ"/>
    <property type="match status" value="1"/>
</dbReference>
<keyword evidence="6 9" id="KW-1133">Transmembrane helix</keyword>
<comment type="subunit">
    <text evidence="9">The complex comprises the extracytoplasmic solute receptor protein and the two transmembrane proteins.</text>
</comment>
<dbReference type="Proteomes" id="UP001161409">
    <property type="component" value="Unassembled WGS sequence"/>
</dbReference>
<evidence type="ECO:0000313" key="12">
    <source>
        <dbReference type="Proteomes" id="UP001161409"/>
    </source>
</evidence>
<comment type="function">
    <text evidence="9">Part of the tripartite ATP-independent periplasmic (TRAP) transport system.</text>
</comment>
<keyword evidence="4 9" id="KW-0997">Cell inner membrane</keyword>
<dbReference type="EMBL" id="BSNF01000007">
    <property type="protein sequence ID" value="GLQ06786.1"/>
    <property type="molecule type" value="Genomic_DNA"/>
</dbReference>
<evidence type="ECO:0000256" key="1">
    <source>
        <dbReference type="ARBA" id="ARBA00004429"/>
    </source>
</evidence>
<evidence type="ECO:0000313" key="11">
    <source>
        <dbReference type="EMBL" id="GLQ06786.1"/>
    </source>
</evidence>
<feature type="transmembrane region" description="Helical" evidence="9">
    <location>
        <begin position="42"/>
        <end position="62"/>
    </location>
</feature>
<feature type="transmembrane region" description="Helical" evidence="9">
    <location>
        <begin position="91"/>
        <end position="109"/>
    </location>
</feature>
<keyword evidence="7 9" id="KW-0472">Membrane</keyword>
<dbReference type="PANTHER" id="PTHR35011">
    <property type="entry name" value="2,3-DIKETO-L-GULONATE TRAP TRANSPORTER SMALL PERMEASE PROTEIN YIAM"/>
    <property type="match status" value="1"/>
</dbReference>